<dbReference type="EMBL" id="QGNY01000004">
    <property type="protein sequence ID" value="PWS31552.1"/>
    <property type="molecule type" value="Genomic_DNA"/>
</dbReference>
<dbReference type="RefSeq" id="WP_109930515.1">
    <property type="nucleotide sequence ID" value="NZ_QGNY01000004.1"/>
</dbReference>
<sequence>MKKFTLSLKLLLIPAFCLFLCAFSDSDSIDEYVGYLQKSLTDHYDFSQESNQIKRYELNVTNNGFCRYKRYFNNGKTEYFAFKLAKFKDMDYYGSTESGKLCLHTKGDDVIVQTYKDKGGDVDSMATQITIPVKNIEAEDLNRIRESLNKINPQTP</sequence>
<comment type="caution">
    <text evidence="2">The sequence shown here is derived from an EMBL/GenBank/DDBJ whole genome shotgun (WGS) entry which is preliminary data.</text>
</comment>
<organism evidence="2 3">
    <name type="scientific">Pedobacter paludis</name>
    <dbReference type="NCBI Taxonomy" id="2203212"/>
    <lineage>
        <taxon>Bacteria</taxon>
        <taxon>Pseudomonadati</taxon>
        <taxon>Bacteroidota</taxon>
        <taxon>Sphingobacteriia</taxon>
        <taxon>Sphingobacteriales</taxon>
        <taxon>Sphingobacteriaceae</taxon>
        <taxon>Pedobacter</taxon>
    </lineage>
</organism>
<gene>
    <name evidence="2" type="ORF">DF947_13255</name>
</gene>
<protein>
    <submittedName>
        <fullName evidence="2">Uncharacterized protein</fullName>
    </submittedName>
</protein>
<evidence type="ECO:0000313" key="2">
    <source>
        <dbReference type="EMBL" id="PWS31552.1"/>
    </source>
</evidence>
<proteinExistence type="predicted"/>
<name>A0A317EYP1_9SPHI</name>
<keyword evidence="1" id="KW-0732">Signal</keyword>
<keyword evidence="3" id="KW-1185">Reference proteome</keyword>
<evidence type="ECO:0000256" key="1">
    <source>
        <dbReference type="SAM" id="SignalP"/>
    </source>
</evidence>
<accession>A0A317EYP1</accession>
<evidence type="ECO:0000313" key="3">
    <source>
        <dbReference type="Proteomes" id="UP000245391"/>
    </source>
</evidence>
<reference evidence="3" key="1">
    <citation type="submission" date="2018-05" db="EMBL/GenBank/DDBJ databases">
        <title>Pedobacter paludis sp. nov., isolated from wetland soil.</title>
        <authorList>
            <person name="Zhang Y."/>
        </authorList>
    </citation>
    <scope>NUCLEOTIDE SEQUENCE [LARGE SCALE GENOMIC DNA]</scope>
    <source>
        <strain evidence="3">R-8</strain>
    </source>
</reference>
<dbReference type="Proteomes" id="UP000245391">
    <property type="component" value="Unassembled WGS sequence"/>
</dbReference>
<dbReference type="AlphaFoldDB" id="A0A317EYP1"/>
<dbReference type="OrthoDB" id="797136at2"/>
<feature type="signal peptide" evidence="1">
    <location>
        <begin position="1"/>
        <end position="24"/>
    </location>
</feature>
<feature type="chain" id="PRO_5016434958" evidence="1">
    <location>
        <begin position="25"/>
        <end position="156"/>
    </location>
</feature>